<feature type="compositionally biased region" description="Basic and acidic residues" evidence="2">
    <location>
        <begin position="397"/>
        <end position="410"/>
    </location>
</feature>
<dbReference type="STRING" id="164328.H3HB32"/>
<feature type="region of interest" description="Disordered" evidence="2">
    <location>
        <begin position="389"/>
        <end position="410"/>
    </location>
</feature>
<feature type="region of interest" description="Disordered" evidence="2">
    <location>
        <begin position="442"/>
        <end position="473"/>
    </location>
</feature>
<feature type="coiled-coil region" evidence="1">
    <location>
        <begin position="795"/>
        <end position="851"/>
    </location>
</feature>
<organism evidence="3 4">
    <name type="scientific">Phytophthora ramorum</name>
    <name type="common">Sudden oak death agent</name>
    <dbReference type="NCBI Taxonomy" id="164328"/>
    <lineage>
        <taxon>Eukaryota</taxon>
        <taxon>Sar</taxon>
        <taxon>Stramenopiles</taxon>
        <taxon>Oomycota</taxon>
        <taxon>Peronosporomycetes</taxon>
        <taxon>Peronosporales</taxon>
        <taxon>Peronosporaceae</taxon>
        <taxon>Phytophthora</taxon>
    </lineage>
</organism>
<dbReference type="VEuPathDB" id="FungiDB:KRP22_2333"/>
<keyword evidence="4" id="KW-1185">Reference proteome</keyword>
<sequence>LLHRLLLSLQLAHSRHLGLQLRHLNGQCIVLPQFHSGRYSRSHKLLRLERTVRQRQHTPLAPQPLHWWQRVVERGETPSDTRIRNGDIVDASRSCRCCSRSILKPNLMEDVDFRLVAERVWGALSMEFGYDWAVRREVVTMGRRLGVDVYPAGLEERATGHGHISTPADEALSPKALEQWRSELETGQMVDALDTDSKWYEARIVNITDNQAKVHYRGWSIKWDEWLARTSPRLMPLHSKVRDWRRFRVDDEVQVGETRPGKKRILWRDAKVLSTVKSLLVQLQVDDEVHWMDAQDERLCPPASLSSPTSITTAGSSSNNSTPTARLQIQIPTSSFKATPTSMAAFETDVEGARGDTWALPDWEEYSEVASSIFAGDWSDVEADVSLDTASSVASTEHQREPPPGSKEKQVESELLAQQSEISTELQAVRRQLSDFQDKWRKAAEGRADGEMQSSGAPTVARETVAAQTERGEREDAVKQWLQLLTHKLEALTRKYSHEPTLQFQAAMVHLGGLDSSKKDAKDTSEGPSNNDGGGEDDISSLSSWHFLELEQAIACMNGAVEQHERRQMTNFDRAVQQVQGYHHERMQRVVNESLAELKLVRGRYKKKEAQLEDELRAANKEVEQWKRTATDAEHRKKLDQETLEFQLSSAKEQHDHACRRYEDAVAQLNNQLKTLRAERKQVAKEGAEALERQCQALKKQQERTKELHDRELRILHDTIRQLRDSNDEMETQHCKEKQALAGTIEKIKTLQQAEAQKIEAQVRSDIEQQMLCELLPEKMANLEKRHEEAISAMTAEHKRQLSQLEAQLDEVKLVEPSSALGGDNQAQEQVEELSRRCRALEKLLDKKFEDTPRSLSSSHEATLGAHEMWDSASFTSIDTVDDLSLFASQRTTPRHPMRSTQGILTLVRQIKHAASPLAI</sequence>
<dbReference type="InterPro" id="IPR035927">
    <property type="entry name" value="DUSP-like_sf"/>
</dbReference>
<dbReference type="VEuPathDB" id="FungiDB:KRP23_4441"/>
<feature type="compositionally biased region" description="Basic and acidic residues" evidence="2">
    <location>
        <begin position="516"/>
        <end position="525"/>
    </location>
</feature>
<accession>H3HB32</accession>
<feature type="region of interest" description="Disordered" evidence="2">
    <location>
        <begin position="515"/>
        <end position="540"/>
    </location>
</feature>
<feature type="coiled-coil region" evidence="1">
    <location>
        <begin position="595"/>
        <end position="733"/>
    </location>
</feature>
<keyword evidence="1" id="KW-0175">Coiled coil</keyword>
<dbReference type="SUPFAM" id="SSF54160">
    <property type="entry name" value="Chromo domain-like"/>
    <property type="match status" value="1"/>
</dbReference>
<evidence type="ECO:0000313" key="3">
    <source>
        <dbReference type="EnsemblProtists" id="Phyra93663"/>
    </source>
</evidence>
<dbReference type="eggNOG" id="ENOG502SKGH">
    <property type="taxonomic scope" value="Eukaryota"/>
</dbReference>
<dbReference type="VEuPathDB" id="FungiDB:KRP23_4440"/>
<dbReference type="AlphaFoldDB" id="H3HB32"/>
<dbReference type="EMBL" id="DS566001">
    <property type="status" value="NOT_ANNOTATED_CDS"/>
    <property type="molecule type" value="Genomic_DNA"/>
</dbReference>
<dbReference type="Gene3D" id="2.30.30.140">
    <property type="match status" value="1"/>
</dbReference>
<protein>
    <recommendedName>
        <fullName evidence="5">DUSP domain-containing protein</fullName>
    </recommendedName>
</protein>
<dbReference type="InParanoid" id="H3HB32"/>
<reference evidence="4" key="1">
    <citation type="journal article" date="2006" name="Science">
        <title>Phytophthora genome sequences uncover evolutionary origins and mechanisms of pathogenesis.</title>
        <authorList>
            <person name="Tyler B.M."/>
            <person name="Tripathy S."/>
            <person name="Zhang X."/>
            <person name="Dehal P."/>
            <person name="Jiang R.H."/>
            <person name="Aerts A."/>
            <person name="Arredondo F.D."/>
            <person name="Baxter L."/>
            <person name="Bensasson D."/>
            <person name="Beynon J.L."/>
            <person name="Chapman J."/>
            <person name="Damasceno C.M."/>
            <person name="Dorrance A.E."/>
            <person name="Dou D."/>
            <person name="Dickerman A.W."/>
            <person name="Dubchak I.L."/>
            <person name="Garbelotto M."/>
            <person name="Gijzen M."/>
            <person name="Gordon S.G."/>
            <person name="Govers F."/>
            <person name="Grunwald N.J."/>
            <person name="Huang W."/>
            <person name="Ivors K.L."/>
            <person name="Jones R.W."/>
            <person name="Kamoun S."/>
            <person name="Krampis K."/>
            <person name="Lamour K.H."/>
            <person name="Lee M.K."/>
            <person name="McDonald W.H."/>
            <person name="Medina M."/>
            <person name="Meijer H.J."/>
            <person name="Nordberg E.K."/>
            <person name="Maclean D.J."/>
            <person name="Ospina-Giraldo M.D."/>
            <person name="Morris P.F."/>
            <person name="Phuntumart V."/>
            <person name="Putnam N.H."/>
            <person name="Rash S."/>
            <person name="Rose J.K."/>
            <person name="Sakihama Y."/>
            <person name="Salamov A.A."/>
            <person name="Savidor A."/>
            <person name="Scheuring C.F."/>
            <person name="Smith B.M."/>
            <person name="Sobral B.W."/>
            <person name="Terry A."/>
            <person name="Torto-Alalibo T.A."/>
            <person name="Win J."/>
            <person name="Xu Z."/>
            <person name="Zhang H."/>
            <person name="Grigoriev I.V."/>
            <person name="Rokhsar D.S."/>
            <person name="Boore J.L."/>
        </authorList>
    </citation>
    <scope>NUCLEOTIDE SEQUENCE [LARGE SCALE GENOMIC DNA]</scope>
    <source>
        <strain evidence="4">Pr102</strain>
    </source>
</reference>
<dbReference type="HOGENOM" id="CLU_317046_0_0_1"/>
<reference evidence="3" key="2">
    <citation type="submission" date="2015-06" db="UniProtKB">
        <authorList>
            <consortium name="EnsemblProtists"/>
        </authorList>
    </citation>
    <scope>IDENTIFICATION</scope>
    <source>
        <strain evidence="3">Pr102</strain>
    </source>
</reference>
<dbReference type="InterPro" id="IPR016197">
    <property type="entry name" value="Chromo-like_dom_sf"/>
</dbReference>
<evidence type="ECO:0000256" key="1">
    <source>
        <dbReference type="SAM" id="Coils"/>
    </source>
</evidence>
<evidence type="ECO:0000313" key="4">
    <source>
        <dbReference type="Proteomes" id="UP000005238"/>
    </source>
</evidence>
<dbReference type="OMA" id="EMWDSAS"/>
<dbReference type="EnsemblProtists" id="Phyra93663">
    <property type="protein sequence ID" value="Phyra93663"/>
    <property type="gene ID" value="Phyra93663"/>
</dbReference>
<proteinExistence type="predicted"/>
<evidence type="ECO:0000256" key="2">
    <source>
        <dbReference type="SAM" id="MobiDB-lite"/>
    </source>
</evidence>
<name>H3HB32_PHYRM</name>
<dbReference type="Gene3D" id="3.30.2230.10">
    <property type="entry name" value="DUSP-like"/>
    <property type="match status" value="1"/>
</dbReference>
<dbReference type="Proteomes" id="UP000005238">
    <property type="component" value="Unassembled WGS sequence"/>
</dbReference>
<feature type="region of interest" description="Disordered" evidence="2">
    <location>
        <begin position="302"/>
        <end position="324"/>
    </location>
</feature>
<feature type="compositionally biased region" description="Polar residues" evidence="2">
    <location>
        <begin position="304"/>
        <end position="324"/>
    </location>
</feature>
<dbReference type="VEuPathDB" id="FungiDB:KRP22_2332"/>
<dbReference type="CDD" id="cd20104">
    <property type="entry name" value="MBT_PHF20L1-like"/>
    <property type="match status" value="1"/>
</dbReference>
<evidence type="ECO:0008006" key="5">
    <source>
        <dbReference type="Google" id="ProtNLM"/>
    </source>
</evidence>